<gene>
    <name evidence="3" type="ORF">PIIN_11907</name>
</gene>
<comment type="caution">
    <text evidence="3">The sequence shown here is derived from an EMBL/GenBank/DDBJ whole genome shotgun (WGS) entry which is preliminary data.</text>
</comment>
<accession>G4T7G0</accession>
<dbReference type="OrthoDB" id="48988at2759"/>
<keyword evidence="1" id="KW-0560">Oxidoreductase</keyword>
<keyword evidence="4" id="KW-1185">Reference proteome</keyword>
<dbReference type="Proteomes" id="UP000007148">
    <property type="component" value="Unassembled WGS sequence"/>
</dbReference>
<dbReference type="InterPro" id="IPR036812">
    <property type="entry name" value="NAD(P)_OxRdtase_dom_sf"/>
</dbReference>
<feature type="domain" description="NADP-dependent oxidoreductase" evidence="2">
    <location>
        <begin position="39"/>
        <end position="336"/>
    </location>
</feature>
<dbReference type="GO" id="GO:0005829">
    <property type="term" value="C:cytosol"/>
    <property type="evidence" value="ECO:0007669"/>
    <property type="project" value="UniProtKB-ARBA"/>
</dbReference>
<dbReference type="SUPFAM" id="SSF51430">
    <property type="entry name" value="NAD(P)-linked oxidoreductase"/>
    <property type="match status" value="2"/>
</dbReference>
<dbReference type="InParanoid" id="G4T7G0"/>
<dbReference type="PANTHER" id="PTHR43364">
    <property type="entry name" value="NADH-SPECIFIC METHYLGLYOXAL REDUCTASE-RELATED"/>
    <property type="match status" value="1"/>
</dbReference>
<dbReference type="FunFam" id="3.20.20.100:FF:000004">
    <property type="entry name" value="Oxidoreductase, aldo/keto reductase"/>
    <property type="match status" value="1"/>
</dbReference>
<dbReference type="EMBL" id="CAFZ01000011">
    <property type="protein sequence ID" value="CCA67220.1"/>
    <property type="molecule type" value="Genomic_DNA"/>
</dbReference>
<sequence>MEKTQMKYVRLGKSGLKISRIILGCMSYDPIGSHLSRSKTFDTANIHSLGESERILGKSVKGIGAPRSSFVIFTKVYGNIPPEDAPKEANDNPEEYGYVNYRGLSRKHIFESIKASLERLQMDYVDVLQCHRFDPDAPIEETMRALHDVVQAGYARKLPWSLMHALSLPCSSDYAINNNLTPLISMQNYHSLLYRQEEDEMLPTCRLFGVGTIPWSPSLVESLADRARTDTRRTVRRTISGLISFRMTKVQIWSLSIGWLPTRLLASLSSHAYSVEEIANKRSITMTQLSLAWLLTKDPVAAPIVGTTNLSHLEDMIKAVNVKLDDEEINYLKEKYTPKAKLSLTNDLYSLDFRGWLRYPLVQARCPRMVPAALSGDSMAGLNLLLQFALEYITAASVLHPISRPSGLSRSFADLIGPSDVRAGAHKLYGKYQSALTSSVRLGKSGLKVSRIILGCMSYGKKSWADWVLEEEEGIRQIKEAYRLGINDPIGSHLSRSKTFDTANVYSLGESERILGKAIKEIGAPRSSFVVLTKVYFCVPPEDAPYDARNDPEDFGYVNYRGLSRKHIFESIKASLERLQMDYVDVLQCHRFDPDTPIEETMRALHDVVQAGYVRYIGMSSCYAWQFHMMQNYAINNNLTPFISMQNYHSLLYRQEEDEMLPTCRLFGVGTIPWSPLSRGVLSRPRKDRNATHRAKNDRWFSTLQKEEDPNMVIVDRVEEIANKRGITMTQVSLAWLLTQDPVAAPIVGTTNLSHLEDMISTYIVI</sequence>
<protein>
    <submittedName>
        <fullName evidence="3">Related to aryl-alcohol dehydrogenases</fullName>
    </submittedName>
</protein>
<name>G4T7G0_SERID</name>
<dbReference type="OMA" id="NTERNWA"/>
<dbReference type="HOGENOM" id="CLU_364505_0_0_1"/>
<dbReference type="Gene3D" id="3.20.20.100">
    <property type="entry name" value="NADP-dependent oxidoreductase domain"/>
    <property type="match status" value="2"/>
</dbReference>
<organism evidence="3 4">
    <name type="scientific">Serendipita indica (strain DSM 11827)</name>
    <name type="common">Root endophyte fungus</name>
    <name type="synonym">Piriformospora indica</name>
    <dbReference type="NCBI Taxonomy" id="1109443"/>
    <lineage>
        <taxon>Eukaryota</taxon>
        <taxon>Fungi</taxon>
        <taxon>Dikarya</taxon>
        <taxon>Basidiomycota</taxon>
        <taxon>Agaricomycotina</taxon>
        <taxon>Agaricomycetes</taxon>
        <taxon>Sebacinales</taxon>
        <taxon>Serendipitaceae</taxon>
        <taxon>Serendipita</taxon>
    </lineage>
</organism>
<dbReference type="STRING" id="1109443.G4T7G0"/>
<evidence type="ECO:0000313" key="4">
    <source>
        <dbReference type="Proteomes" id="UP000007148"/>
    </source>
</evidence>
<dbReference type="Pfam" id="PF00248">
    <property type="entry name" value="Aldo_ket_red"/>
    <property type="match status" value="2"/>
</dbReference>
<dbReference type="GO" id="GO:0016491">
    <property type="term" value="F:oxidoreductase activity"/>
    <property type="evidence" value="ECO:0007669"/>
    <property type="project" value="UniProtKB-KW"/>
</dbReference>
<dbReference type="PANTHER" id="PTHR43364:SF4">
    <property type="entry name" value="NAD(P)-LINKED OXIDOREDUCTASE SUPERFAMILY PROTEIN"/>
    <property type="match status" value="1"/>
</dbReference>
<dbReference type="eggNOG" id="KOG1575">
    <property type="taxonomic scope" value="Eukaryota"/>
</dbReference>
<evidence type="ECO:0000259" key="2">
    <source>
        <dbReference type="Pfam" id="PF00248"/>
    </source>
</evidence>
<evidence type="ECO:0000313" key="3">
    <source>
        <dbReference type="EMBL" id="CCA67220.1"/>
    </source>
</evidence>
<reference evidence="3 4" key="1">
    <citation type="journal article" date="2011" name="PLoS Pathog.">
        <title>Endophytic Life Strategies Decoded by Genome and Transcriptome Analyses of the Mutualistic Root Symbiont Piriformospora indica.</title>
        <authorList>
            <person name="Zuccaro A."/>
            <person name="Lahrmann U."/>
            <person name="Guldener U."/>
            <person name="Langen G."/>
            <person name="Pfiffi S."/>
            <person name="Biedenkopf D."/>
            <person name="Wong P."/>
            <person name="Samans B."/>
            <person name="Grimm C."/>
            <person name="Basiewicz M."/>
            <person name="Murat C."/>
            <person name="Martin F."/>
            <person name="Kogel K.H."/>
        </authorList>
    </citation>
    <scope>NUCLEOTIDE SEQUENCE [LARGE SCALE GENOMIC DNA]</scope>
    <source>
        <strain evidence="3 4">DSM 11827</strain>
    </source>
</reference>
<dbReference type="CDD" id="cd19079">
    <property type="entry name" value="AKR_EcYajO-like"/>
    <property type="match status" value="1"/>
</dbReference>
<dbReference type="AlphaFoldDB" id="G4T7G0"/>
<dbReference type="InterPro" id="IPR050523">
    <property type="entry name" value="AKR_Detox_Biosynth"/>
</dbReference>
<feature type="domain" description="NADP-dependent oxidoreductase" evidence="2">
    <location>
        <begin position="451"/>
        <end position="761"/>
    </location>
</feature>
<dbReference type="InterPro" id="IPR023210">
    <property type="entry name" value="NADP_OxRdtase_dom"/>
</dbReference>
<evidence type="ECO:0000256" key="1">
    <source>
        <dbReference type="ARBA" id="ARBA00023002"/>
    </source>
</evidence>
<proteinExistence type="predicted"/>